<dbReference type="GO" id="GO:0016114">
    <property type="term" value="P:terpenoid biosynthetic process"/>
    <property type="evidence" value="ECO:0007669"/>
    <property type="project" value="UniProtKB-UniRule"/>
</dbReference>
<dbReference type="RefSeq" id="WP_060384790.1">
    <property type="nucleotide sequence ID" value="NZ_CP014141.1"/>
</dbReference>
<dbReference type="HAMAP" id="MF_00061">
    <property type="entry name" value="IspE"/>
    <property type="match status" value="1"/>
</dbReference>
<dbReference type="InterPro" id="IPR004424">
    <property type="entry name" value="IspE"/>
</dbReference>
<dbReference type="Proteomes" id="UP000061630">
    <property type="component" value="Chromosome"/>
</dbReference>
<feature type="binding site" evidence="9">
    <location>
        <begin position="86"/>
        <end position="96"/>
    </location>
    <ligand>
        <name>ATP</name>
        <dbReference type="ChEBI" id="CHEBI:30616"/>
    </ligand>
</feature>
<comment type="similarity">
    <text evidence="1 9">Belongs to the GHMP kinase family. IspE subfamily.</text>
</comment>
<dbReference type="PANTHER" id="PTHR43527">
    <property type="entry name" value="4-DIPHOSPHOCYTIDYL-2-C-METHYL-D-ERYTHRITOL KINASE, CHLOROPLASTIC"/>
    <property type="match status" value="1"/>
</dbReference>
<dbReference type="PIRSF" id="PIRSF010376">
    <property type="entry name" value="IspE"/>
    <property type="match status" value="1"/>
</dbReference>
<accession>A0A0X8DAE1</accession>
<evidence type="ECO:0000256" key="4">
    <source>
        <dbReference type="ARBA" id="ARBA00022679"/>
    </source>
</evidence>
<dbReference type="EC" id="2.7.1.148" evidence="2 9"/>
<dbReference type="Gene3D" id="3.30.70.890">
    <property type="entry name" value="GHMP kinase, C-terminal domain"/>
    <property type="match status" value="1"/>
</dbReference>
<evidence type="ECO:0000256" key="2">
    <source>
        <dbReference type="ARBA" id="ARBA00012052"/>
    </source>
</evidence>
<dbReference type="Pfam" id="PF00288">
    <property type="entry name" value="GHMP_kinases_N"/>
    <property type="match status" value="1"/>
</dbReference>
<dbReference type="KEGG" id="tpar:AV541_09945"/>
<gene>
    <name evidence="9" type="primary">ispE</name>
    <name evidence="12" type="ORF">AV541_09945</name>
</gene>
<dbReference type="InterPro" id="IPR014721">
    <property type="entry name" value="Ribsml_uS5_D2-typ_fold_subgr"/>
</dbReference>
<evidence type="ECO:0000256" key="8">
    <source>
        <dbReference type="ARBA" id="ARBA00032554"/>
    </source>
</evidence>
<evidence type="ECO:0000256" key="3">
    <source>
        <dbReference type="ARBA" id="ARBA00017473"/>
    </source>
</evidence>
<dbReference type="Gene3D" id="3.30.230.10">
    <property type="match status" value="1"/>
</dbReference>
<evidence type="ECO:0000313" key="13">
    <source>
        <dbReference type="Proteomes" id="UP000061630"/>
    </source>
</evidence>
<dbReference type="InterPro" id="IPR013750">
    <property type="entry name" value="GHMP_kinase_C_dom"/>
</dbReference>
<keyword evidence="5 9" id="KW-0547">Nucleotide-binding</keyword>
<dbReference type="InterPro" id="IPR020568">
    <property type="entry name" value="Ribosomal_Su5_D2-typ_SF"/>
</dbReference>
<evidence type="ECO:0000256" key="7">
    <source>
        <dbReference type="ARBA" id="ARBA00022840"/>
    </source>
</evidence>
<dbReference type="PANTHER" id="PTHR43527:SF2">
    <property type="entry name" value="4-DIPHOSPHOCYTIDYL-2-C-METHYL-D-ERYTHRITOL KINASE, CHLOROPLASTIC"/>
    <property type="match status" value="1"/>
</dbReference>
<comment type="catalytic activity">
    <reaction evidence="9">
        <text>4-CDP-2-C-methyl-D-erythritol + ATP = 4-CDP-2-C-methyl-D-erythritol 2-phosphate + ADP + H(+)</text>
        <dbReference type="Rhea" id="RHEA:18437"/>
        <dbReference type="ChEBI" id="CHEBI:15378"/>
        <dbReference type="ChEBI" id="CHEBI:30616"/>
        <dbReference type="ChEBI" id="CHEBI:57823"/>
        <dbReference type="ChEBI" id="CHEBI:57919"/>
        <dbReference type="ChEBI" id="CHEBI:456216"/>
        <dbReference type="EC" id="2.7.1.148"/>
    </reaction>
</comment>
<dbReference type="GO" id="GO:0005524">
    <property type="term" value="F:ATP binding"/>
    <property type="evidence" value="ECO:0007669"/>
    <property type="project" value="UniProtKB-UniRule"/>
</dbReference>
<evidence type="ECO:0000313" key="12">
    <source>
        <dbReference type="EMBL" id="AMA76186.1"/>
    </source>
</evidence>
<keyword evidence="9" id="KW-0414">Isoprene biosynthesis</keyword>
<dbReference type="GO" id="GO:0019288">
    <property type="term" value="P:isopentenyl diphosphate biosynthetic process, methylerythritol 4-phosphate pathway"/>
    <property type="evidence" value="ECO:0007669"/>
    <property type="project" value="UniProtKB-UniRule"/>
</dbReference>
<feature type="domain" description="GHMP kinase N-terminal" evidence="10">
    <location>
        <begin position="58"/>
        <end position="132"/>
    </location>
</feature>
<feature type="active site" evidence="9">
    <location>
        <position position="8"/>
    </location>
</feature>
<evidence type="ECO:0000259" key="10">
    <source>
        <dbReference type="Pfam" id="PF00288"/>
    </source>
</evidence>
<dbReference type="SUPFAM" id="SSF55060">
    <property type="entry name" value="GHMP Kinase, C-terminal domain"/>
    <property type="match status" value="1"/>
</dbReference>
<reference evidence="12 13" key="1">
    <citation type="submission" date="2016-01" db="EMBL/GenBank/DDBJ databases">
        <title>Genome sequence of Thermus parvatiensis, a thermophile isolated from a hot water spring.</title>
        <authorList>
            <person name="Tripathi C."/>
            <person name="Lal R."/>
        </authorList>
    </citation>
    <scope>NUCLEOTIDE SEQUENCE [LARGE SCALE GENOMIC DNA]</scope>
    <source>
        <strain evidence="12 13">RL</strain>
    </source>
</reference>
<dbReference type="InterPro" id="IPR036554">
    <property type="entry name" value="GHMP_kinase_C_sf"/>
</dbReference>
<evidence type="ECO:0000256" key="6">
    <source>
        <dbReference type="ARBA" id="ARBA00022777"/>
    </source>
</evidence>
<evidence type="ECO:0000259" key="11">
    <source>
        <dbReference type="Pfam" id="PF08544"/>
    </source>
</evidence>
<dbReference type="GO" id="GO:0050515">
    <property type="term" value="F:4-(cytidine 5'-diphospho)-2-C-methyl-D-erythritol kinase activity"/>
    <property type="evidence" value="ECO:0007669"/>
    <property type="project" value="UniProtKB-UniRule"/>
</dbReference>
<evidence type="ECO:0000256" key="9">
    <source>
        <dbReference type="HAMAP-Rule" id="MF_00061"/>
    </source>
</evidence>
<comment type="pathway">
    <text evidence="9">Isoprenoid biosynthesis; isopentenyl diphosphate biosynthesis via DXP pathway; isopentenyl diphosphate from 1-deoxy-D-xylulose 5-phosphate: step 3/6.</text>
</comment>
<dbReference type="NCBIfam" id="TIGR00154">
    <property type="entry name" value="ispE"/>
    <property type="match status" value="1"/>
</dbReference>
<name>A0A0X8DAE1_9DEIN</name>
<dbReference type="Pfam" id="PF08544">
    <property type="entry name" value="GHMP_kinases_C"/>
    <property type="match status" value="1"/>
</dbReference>
<dbReference type="AlphaFoldDB" id="A0A0X8DAE1"/>
<evidence type="ECO:0000256" key="5">
    <source>
        <dbReference type="ARBA" id="ARBA00022741"/>
    </source>
</evidence>
<dbReference type="UniPathway" id="UPA00056">
    <property type="reaction ID" value="UER00094"/>
</dbReference>
<feature type="domain" description="GHMP kinase C-terminal" evidence="11">
    <location>
        <begin position="197"/>
        <end position="259"/>
    </location>
</feature>
<evidence type="ECO:0000256" key="1">
    <source>
        <dbReference type="ARBA" id="ARBA00009684"/>
    </source>
</evidence>
<dbReference type="InterPro" id="IPR006204">
    <property type="entry name" value="GHMP_kinase_N_dom"/>
</dbReference>
<feature type="active site" evidence="9">
    <location>
        <position position="125"/>
    </location>
</feature>
<protein>
    <recommendedName>
        <fullName evidence="3 9">4-diphosphocytidyl-2-C-methyl-D-erythritol kinase</fullName>
        <shortName evidence="9">CMK</shortName>
        <ecNumber evidence="2 9">2.7.1.148</ecNumber>
    </recommendedName>
    <alternativeName>
        <fullName evidence="8 9">4-(cytidine-5'-diphospho)-2-C-methyl-D-erythritol kinase</fullName>
    </alternativeName>
</protein>
<sequence length="275" mass="29237">MERLAPAKVNLGLSVRFRREDGYHELHTLFAPFSLADRLVVEPVSAGLHFQGPYGRENLAYRAASLYLEAAGQPGGVRILLEKRIPEGAGLGGGSSDAAQVLLALQALYPAEVDLFALARTLGADVPFFLLGRGAEARGVGERLKPLALPPVPAVVFFPGLRVPTPLVYRAVRPEDFGPDLPVEAILEALARGEEPPYWNSLEGPAFRLFPELREVRGRMRALGLRGVLMSGSGSAFFGLAEGPDHAKRAAEALRAWGRAWAGTLGGGDAGSGPA</sequence>
<keyword evidence="7 9" id="KW-0067">ATP-binding</keyword>
<proteinExistence type="inferred from homology"/>
<dbReference type="EMBL" id="CP014141">
    <property type="protein sequence ID" value="AMA76186.1"/>
    <property type="molecule type" value="Genomic_DNA"/>
</dbReference>
<dbReference type="SUPFAM" id="SSF54211">
    <property type="entry name" value="Ribosomal protein S5 domain 2-like"/>
    <property type="match status" value="1"/>
</dbReference>
<comment type="function">
    <text evidence="9">Catalyzes the phosphorylation of the position 2 hydroxy group of 4-diphosphocytidyl-2C-methyl-D-erythritol.</text>
</comment>
<keyword evidence="4 9" id="KW-0808">Transferase</keyword>
<organism evidence="12 13">
    <name type="scientific">Thermus parvatiensis</name>
    <dbReference type="NCBI Taxonomy" id="456163"/>
    <lineage>
        <taxon>Bacteria</taxon>
        <taxon>Thermotogati</taxon>
        <taxon>Deinococcota</taxon>
        <taxon>Deinococci</taxon>
        <taxon>Thermales</taxon>
        <taxon>Thermaceae</taxon>
        <taxon>Thermus</taxon>
    </lineage>
</organism>
<keyword evidence="6 9" id="KW-0418">Kinase</keyword>